<dbReference type="OrthoDB" id="2214at2759"/>
<comment type="caution">
    <text evidence="16">The sequence shown here is derived from an EMBL/GenBank/DDBJ whole genome shotgun (WGS) entry which is preliminary data.</text>
</comment>
<evidence type="ECO:0000313" key="16">
    <source>
        <dbReference type="EMBL" id="OTA05624.1"/>
    </source>
</evidence>
<organism evidence="16 17">
    <name type="scientific">Trichoderma parareesei</name>
    <name type="common">Filamentous fungus</name>
    <dbReference type="NCBI Taxonomy" id="858221"/>
    <lineage>
        <taxon>Eukaryota</taxon>
        <taxon>Fungi</taxon>
        <taxon>Dikarya</taxon>
        <taxon>Ascomycota</taxon>
        <taxon>Pezizomycotina</taxon>
        <taxon>Sordariomycetes</taxon>
        <taxon>Hypocreomycetidae</taxon>
        <taxon>Hypocreales</taxon>
        <taxon>Hypocreaceae</taxon>
        <taxon>Trichoderma</taxon>
    </lineage>
</organism>
<name>A0A2H3A2T4_TRIPA</name>
<accession>A0A2H3A2T4</accession>
<reference evidence="16 17" key="1">
    <citation type="journal article" date="2015" name="Genome Announc.">
        <title>Genome sequence and annotation of Trichoderma parareesei, the ancestor of the cellulase producer Trichoderma reesei.</title>
        <authorList>
            <person name="Yang D."/>
            <person name="Pomraning K."/>
            <person name="Kopchinskiy A."/>
            <person name="Karimi Aghcheh R."/>
            <person name="Atanasova L."/>
            <person name="Chenthamara K."/>
            <person name="Baker S.E."/>
            <person name="Zhang R."/>
            <person name="Shen Q."/>
            <person name="Freitag M."/>
            <person name="Kubicek C.P."/>
            <person name="Druzhinina I.S."/>
        </authorList>
    </citation>
    <scope>NUCLEOTIDE SEQUENCE [LARGE SCALE GENOMIC DNA]</scope>
    <source>
        <strain evidence="16 17">CBS 125925</strain>
    </source>
</reference>
<comment type="function">
    <text evidence="12">Extracellular aminopeptidase that allows assimilation of proteinaceous substrates.</text>
</comment>
<evidence type="ECO:0000256" key="14">
    <source>
        <dbReference type="RuleBase" id="RU361240"/>
    </source>
</evidence>
<evidence type="ECO:0000256" key="3">
    <source>
        <dbReference type="ARBA" id="ARBA00022438"/>
    </source>
</evidence>
<evidence type="ECO:0000256" key="4">
    <source>
        <dbReference type="ARBA" id="ARBA00022670"/>
    </source>
</evidence>
<keyword evidence="8 14" id="KW-0862">Zinc</keyword>
<evidence type="ECO:0000256" key="5">
    <source>
        <dbReference type="ARBA" id="ARBA00022723"/>
    </source>
</evidence>
<gene>
    <name evidence="16" type="ORF">A9Z42_0063210</name>
</gene>
<protein>
    <recommendedName>
        <fullName evidence="14">Peptide hydrolase</fullName>
        <ecNumber evidence="14">3.4.-.-</ecNumber>
    </recommendedName>
</protein>
<evidence type="ECO:0000256" key="9">
    <source>
        <dbReference type="ARBA" id="ARBA00023145"/>
    </source>
</evidence>
<keyword evidence="6 14" id="KW-0732">Signal</keyword>
<dbReference type="InterPro" id="IPR045175">
    <property type="entry name" value="M28_fam"/>
</dbReference>
<keyword evidence="11" id="KW-0325">Glycoprotein</keyword>
<feature type="domain" description="Peptidase M28" evidence="15">
    <location>
        <begin position="167"/>
        <end position="358"/>
    </location>
</feature>
<comment type="cofactor">
    <cofactor evidence="1">
        <name>Zn(2+)</name>
        <dbReference type="ChEBI" id="CHEBI:29105"/>
    </cofactor>
</comment>
<dbReference type="PANTHER" id="PTHR12147">
    <property type="entry name" value="METALLOPEPTIDASE M28 FAMILY MEMBER"/>
    <property type="match status" value="1"/>
</dbReference>
<dbReference type="Proteomes" id="UP000219286">
    <property type="component" value="Unassembled WGS sequence"/>
</dbReference>
<evidence type="ECO:0000256" key="13">
    <source>
        <dbReference type="ARBA" id="ARBA00043962"/>
    </source>
</evidence>
<dbReference type="EMBL" id="LFMI01000620">
    <property type="protein sequence ID" value="OTA05624.1"/>
    <property type="molecule type" value="Genomic_DNA"/>
</dbReference>
<comment type="similarity">
    <text evidence="13">Belongs to the peptidase M28 family. M28E subfamily.</text>
</comment>
<dbReference type="GO" id="GO:0046872">
    <property type="term" value="F:metal ion binding"/>
    <property type="evidence" value="ECO:0007669"/>
    <property type="project" value="UniProtKB-KW"/>
</dbReference>
<dbReference type="PANTHER" id="PTHR12147:SF56">
    <property type="entry name" value="AMINOPEPTIDASE YDR415C-RELATED"/>
    <property type="match status" value="1"/>
</dbReference>
<dbReference type="InterPro" id="IPR007484">
    <property type="entry name" value="Peptidase_M28"/>
</dbReference>
<keyword evidence="9" id="KW-0865">Zymogen</keyword>
<evidence type="ECO:0000256" key="2">
    <source>
        <dbReference type="ARBA" id="ARBA00011245"/>
    </source>
</evidence>
<evidence type="ECO:0000256" key="11">
    <source>
        <dbReference type="ARBA" id="ARBA00023180"/>
    </source>
</evidence>
<dbReference type="GO" id="GO:0004177">
    <property type="term" value="F:aminopeptidase activity"/>
    <property type="evidence" value="ECO:0007669"/>
    <property type="project" value="UniProtKB-KW"/>
</dbReference>
<keyword evidence="4 14" id="KW-0645">Protease</keyword>
<keyword evidence="3 16" id="KW-0031">Aminopeptidase</keyword>
<dbReference type="GO" id="GO:0006508">
    <property type="term" value="P:proteolysis"/>
    <property type="evidence" value="ECO:0007669"/>
    <property type="project" value="UniProtKB-KW"/>
</dbReference>
<evidence type="ECO:0000256" key="10">
    <source>
        <dbReference type="ARBA" id="ARBA00023157"/>
    </source>
</evidence>
<feature type="chain" id="PRO_5013428779" description="Peptide hydrolase" evidence="14">
    <location>
        <begin position="20"/>
        <end position="369"/>
    </location>
</feature>
<dbReference type="FunFam" id="3.40.630.10:FF:000042">
    <property type="entry name" value="Peptide hydrolase"/>
    <property type="match status" value="1"/>
</dbReference>
<evidence type="ECO:0000259" key="15">
    <source>
        <dbReference type="Pfam" id="PF04389"/>
    </source>
</evidence>
<dbReference type="Gene3D" id="3.40.630.10">
    <property type="entry name" value="Zn peptidases"/>
    <property type="match status" value="1"/>
</dbReference>
<evidence type="ECO:0000256" key="6">
    <source>
        <dbReference type="ARBA" id="ARBA00022729"/>
    </source>
</evidence>
<dbReference type="SUPFAM" id="SSF53187">
    <property type="entry name" value="Zn-dependent exopeptidases"/>
    <property type="match status" value="1"/>
</dbReference>
<evidence type="ECO:0000256" key="7">
    <source>
        <dbReference type="ARBA" id="ARBA00022801"/>
    </source>
</evidence>
<dbReference type="AlphaFoldDB" id="A0A2H3A2T4"/>
<comment type="subunit">
    <text evidence="2">Monomer.</text>
</comment>
<dbReference type="EC" id="3.4.-.-" evidence="14"/>
<sequence length="369" mass="39831">MVTKTAIALLAAVFSLALSVPLTGSTSELRLVKTSEDDAGQWVTEQEKFDRFTSKNIGFIDITDIKDEEVLSILSKPTYDTSVAARAVVYPSSVSHVDEANALIANVSTAGPQSWLTTFTGFTTRHYRSTTGTQASAWLFDQVSSIAAARPEITVQRFTHTWNQPSIIARLPGRTSSLIIVGAHLDSTAGSTTARSPGADDNGSGSVTILEALRVIAQSDFTPKNTIEFHWYAGEEGGLLGSQAIFANYKSTQKTVLAMLNQDMTGFSPSNQLAVYTDYVDAALTQYVRVIATQYTGAAPLTTRCGYGCSDHASARSNGFPSAFVNEDTFERSNPNIHSAADSLEKIQWPAILRHAKFTVGFLVEASYL</sequence>
<evidence type="ECO:0000256" key="1">
    <source>
        <dbReference type="ARBA" id="ARBA00001947"/>
    </source>
</evidence>
<dbReference type="GO" id="GO:0008235">
    <property type="term" value="F:metalloexopeptidase activity"/>
    <property type="evidence" value="ECO:0007669"/>
    <property type="project" value="InterPro"/>
</dbReference>
<keyword evidence="7 14" id="KW-0378">Hydrolase</keyword>
<feature type="signal peptide" evidence="14">
    <location>
        <begin position="1"/>
        <end position="19"/>
    </location>
</feature>
<proteinExistence type="inferred from homology"/>
<dbReference type="Pfam" id="PF04389">
    <property type="entry name" value="Peptidase_M28"/>
    <property type="match status" value="1"/>
</dbReference>
<evidence type="ECO:0000256" key="8">
    <source>
        <dbReference type="ARBA" id="ARBA00022833"/>
    </source>
</evidence>
<keyword evidence="5 14" id="KW-0479">Metal-binding</keyword>
<keyword evidence="10" id="KW-1015">Disulfide bond</keyword>
<keyword evidence="17" id="KW-1185">Reference proteome</keyword>
<evidence type="ECO:0000256" key="12">
    <source>
        <dbReference type="ARBA" id="ARBA00043843"/>
    </source>
</evidence>
<evidence type="ECO:0000313" key="17">
    <source>
        <dbReference type="Proteomes" id="UP000219286"/>
    </source>
</evidence>